<organism evidence="1">
    <name type="scientific">Arundo donax</name>
    <name type="common">Giant reed</name>
    <name type="synonym">Donax arundinaceus</name>
    <dbReference type="NCBI Taxonomy" id="35708"/>
    <lineage>
        <taxon>Eukaryota</taxon>
        <taxon>Viridiplantae</taxon>
        <taxon>Streptophyta</taxon>
        <taxon>Embryophyta</taxon>
        <taxon>Tracheophyta</taxon>
        <taxon>Spermatophyta</taxon>
        <taxon>Magnoliopsida</taxon>
        <taxon>Liliopsida</taxon>
        <taxon>Poales</taxon>
        <taxon>Poaceae</taxon>
        <taxon>PACMAD clade</taxon>
        <taxon>Arundinoideae</taxon>
        <taxon>Arundineae</taxon>
        <taxon>Arundo</taxon>
    </lineage>
</organism>
<dbReference type="AlphaFoldDB" id="A0A0A8YKS1"/>
<name>A0A0A8YKS1_ARUDO</name>
<evidence type="ECO:0000313" key="1">
    <source>
        <dbReference type="EMBL" id="JAD26045.1"/>
    </source>
</evidence>
<reference evidence="1" key="2">
    <citation type="journal article" date="2015" name="Data Brief">
        <title>Shoot transcriptome of the giant reed, Arundo donax.</title>
        <authorList>
            <person name="Barrero R.A."/>
            <person name="Guerrero F.D."/>
            <person name="Moolhuijzen P."/>
            <person name="Goolsby J.A."/>
            <person name="Tidwell J."/>
            <person name="Bellgard S.E."/>
            <person name="Bellgard M.I."/>
        </authorList>
    </citation>
    <scope>NUCLEOTIDE SEQUENCE</scope>
    <source>
        <tissue evidence="1">Shoot tissue taken approximately 20 cm above the soil surface</tissue>
    </source>
</reference>
<sequence length="48" mass="5632">MWFVSTMRHCSLQSLFFFYYKDDASAHTPSCIHVRTPHSRFSSESSES</sequence>
<protein>
    <submittedName>
        <fullName evidence="1">Uncharacterized protein</fullName>
    </submittedName>
</protein>
<accession>A0A0A8YKS1</accession>
<reference evidence="1" key="1">
    <citation type="submission" date="2014-09" db="EMBL/GenBank/DDBJ databases">
        <authorList>
            <person name="Magalhaes I.L.F."/>
            <person name="Oliveira U."/>
            <person name="Santos F.R."/>
            <person name="Vidigal T.H.D.A."/>
            <person name="Brescovit A.D."/>
            <person name="Santos A.J."/>
        </authorList>
    </citation>
    <scope>NUCLEOTIDE SEQUENCE</scope>
    <source>
        <tissue evidence="1">Shoot tissue taken approximately 20 cm above the soil surface</tissue>
    </source>
</reference>
<proteinExistence type="predicted"/>
<dbReference type="EMBL" id="GBRH01271850">
    <property type="protein sequence ID" value="JAD26045.1"/>
    <property type="molecule type" value="Transcribed_RNA"/>
</dbReference>